<name>A0A382GK12_9ZZZZ</name>
<evidence type="ECO:0000256" key="1">
    <source>
        <dbReference type="ARBA" id="ARBA00012162"/>
    </source>
</evidence>
<dbReference type="GO" id="GO:0032259">
    <property type="term" value="P:methylation"/>
    <property type="evidence" value="ECO:0007669"/>
    <property type="project" value="UniProtKB-KW"/>
</dbReference>
<feature type="domain" description="Tetrapyrrole methylase" evidence="6">
    <location>
        <begin position="1"/>
        <end position="164"/>
    </location>
</feature>
<feature type="non-terminal residue" evidence="7">
    <location>
        <position position="164"/>
    </location>
</feature>
<proteinExistence type="predicted"/>
<dbReference type="InterPro" id="IPR014777">
    <property type="entry name" value="4pyrrole_Mease_sub1"/>
</dbReference>
<dbReference type="Gene3D" id="3.40.1010.10">
    <property type="entry name" value="Cobalt-precorrin-4 Transmethylase, Domain 1"/>
    <property type="match status" value="1"/>
</dbReference>
<dbReference type="PANTHER" id="PTHR45790">
    <property type="entry name" value="SIROHEME SYNTHASE-RELATED"/>
    <property type="match status" value="1"/>
</dbReference>
<dbReference type="AlphaFoldDB" id="A0A382GK12"/>
<dbReference type="EMBL" id="UINC01055740">
    <property type="protein sequence ID" value="SVB74967.1"/>
    <property type="molecule type" value="Genomic_DNA"/>
</dbReference>
<dbReference type="PROSITE" id="PS00839">
    <property type="entry name" value="SUMT_1"/>
    <property type="match status" value="1"/>
</dbReference>
<gene>
    <name evidence="7" type="ORF">METZ01_LOCUS227821</name>
</gene>
<keyword evidence="4" id="KW-0949">S-adenosyl-L-methionine</keyword>
<accession>A0A382GK12</accession>
<evidence type="ECO:0000259" key="6">
    <source>
        <dbReference type="Pfam" id="PF00590"/>
    </source>
</evidence>
<evidence type="ECO:0000256" key="3">
    <source>
        <dbReference type="ARBA" id="ARBA00022679"/>
    </source>
</evidence>
<dbReference type="NCBIfam" id="NF004790">
    <property type="entry name" value="PRK06136.1"/>
    <property type="match status" value="1"/>
</dbReference>
<dbReference type="FunFam" id="3.40.1010.10:FF:000001">
    <property type="entry name" value="Siroheme synthase"/>
    <property type="match status" value="1"/>
</dbReference>
<dbReference type="PROSITE" id="PS00840">
    <property type="entry name" value="SUMT_2"/>
    <property type="match status" value="1"/>
</dbReference>
<dbReference type="InterPro" id="IPR003043">
    <property type="entry name" value="Uropor_MeTrfase_CS"/>
</dbReference>
<evidence type="ECO:0000256" key="2">
    <source>
        <dbReference type="ARBA" id="ARBA00022603"/>
    </source>
</evidence>
<dbReference type="CDD" id="cd11642">
    <property type="entry name" value="SUMT"/>
    <property type="match status" value="1"/>
</dbReference>
<dbReference type="SUPFAM" id="SSF53790">
    <property type="entry name" value="Tetrapyrrole methylase"/>
    <property type="match status" value="1"/>
</dbReference>
<protein>
    <recommendedName>
        <fullName evidence="1">uroporphyrinogen-III C-methyltransferase</fullName>
        <ecNumber evidence="1">2.1.1.107</ecNumber>
    </recommendedName>
</protein>
<dbReference type="InterPro" id="IPR050161">
    <property type="entry name" value="Siro_Cobalamin_biosynth"/>
</dbReference>
<keyword evidence="2" id="KW-0489">Methyltransferase</keyword>
<dbReference type="PANTHER" id="PTHR45790:SF3">
    <property type="entry name" value="S-ADENOSYL-L-METHIONINE-DEPENDENT UROPORPHYRINOGEN III METHYLTRANSFERASE, CHLOROPLASTIC"/>
    <property type="match status" value="1"/>
</dbReference>
<dbReference type="GO" id="GO:0019354">
    <property type="term" value="P:siroheme biosynthetic process"/>
    <property type="evidence" value="ECO:0007669"/>
    <property type="project" value="InterPro"/>
</dbReference>
<evidence type="ECO:0000256" key="5">
    <source>
        <dbReference type="ARBA" id="ARBA00023244"/>
    </source>
</evidence>
<dbReference type="NCBIfam" id="TIGR01469">
    <property type="entry name" value="cobA_cysG_Cterm"/>
    <property type="match status" value="1"/>
</dbReference>
<dbReference type="InterPro" id="IPR006366">
    <property type="entry name" value="CobA/CysG_C"/>
</dbReference>
<dbReference type="InterPro" id="IPR014776">
    <property type="entry name" value="4pyrrole_Mease_sub2"/>
</dbReference>
<dbReference type="Pfam" id="PF00590">
    <property type="entry name" value="TP_methylase"/>
    <property type="match status" value="1"/>
</dbReference>
<evidence type="ECO:0000256" key="4">
    <source>
        <dbReference type="ARBA" id="ARBA00022691"/>
    </source>
</evidence>
<dbReference type="InterPro" id="IPR035996">
    <property type="entry name" value="4pyrrol_Methylase_sf"/>
</dbReference>
<keyword evidence="3" id="KW-0808">Transferase</keyword>
<keyword evidence="5" id="KW-0627">Porphyrin biosynthesis</keyword>
<reference evidence="7" key="1">
    <citation type="submission" date="2018-05" db="EMBL/GenBank/DDBJ databases">
        <authorList>
            <person name="Lanie J.A."/>
            <person name="Ng W.-L."/>
            <person name="Kazmierczak K.M."/>
            <person name="Andrzejewski T.M."/>
            <person name="Davidsen T.M."/>
            <person name="Wayne K.J."/>
            <person name="Tettelin H."/>
            <person name="Glass J.I."/>
            <person name="Rusch D."/>
            <person name="Podicherti R."/>
            <person name="Tsui H.-C.T."/>
            <person name="Winkler M.E."/>
        </authorList>
    </citation>
    <scope>NUCLEOTIDE SEQUENCE</scope>
</reference>
<dbReference type="GO" id="GO:0004851">
    <property type="term" value="F:uroporphyrin-III C-methyltransferase activity"/>
    <property type="evidence" value="ECO:0007669"/>
    <property type="project" value="UniProtKB-EC"/>
</dbReference>
<dbReference type="Gene3D" id="3.30.950.10">
    <property type="entry name" value="Methyltransferase, Cobalt-precorrin-4 Transmethylase, Domain 2"/>
    <property type="match status" value="1"/>
</dbReference>
<dbReference type="InterPro" id="IPR000878">
    <property type="entry name" value="4pyrrol_Mease"/>
</dbReference>
<organism evidence="7">
    <name type="scientific">marine metagenome</name>
    <dbReference type="NCBI Taxonomy" id="408172"/>
    <lineage>
        <taxon>unclassified sequences</taxon>
        <taxon>metagenomes</taxon>
        <taxon>ecological metagenomes</taxon>
    </lineage>
</organism>
<sequence>MVGAGPGDIGLLTLRGKDWLTRADVVVYDHLVNKNILGFASSAELIYVGKKAGQATFKQDEINKILIASAESGKIVVRLKGGDPFIFGRGGEEVQALRGAKIRFTIVPGIPSPVGVSAYAGIPLTHRDHASTISIITGSNESGEEHLKIDWENISTRTGTLVFL</sequence>
<evidence type="ECO:0000313" key="7">
    <source>
        <dbReference type="EMBL" id="SVB74967.1"/>
    </source>
</evidence>
<dbReference type="EC" id="2.1.1.107" evidence="1"/>